<dbReference type="Proteomes" id="UP001348817">
    <property type="component" value="Chromosome"/>
</dbReference>
<evidence type="ECO:0000256" key="1">
    <source>
        <dbReference type="SAM" id="MobiDB-lite"/>
    </source>
</evidence>
<reference evidence="2 3" key="1">
    <citation type="submission" date="2021-12" db="EMBL/GenBank/DDBJ databases">
        <title>Genome sequencing of bacteria with rrn-lacking chromosome and rrn-plasmid.</title>
        <authorList>
            <person name="Anda M."/>
            <person name="Iwasaki W."/>
        </authorList>
    </citation>
    <scope>NUCLEOTIDE SEQUENCE [LARGE SCALE GENOMIC DNA]</scope>
    <source>
        <strain evidence="2 3">DSM 100852</strain>
    </source>
</reference>
<evidence type="ECO:0008006" key="4">
    <source>
        <dbReference type="Google" id="ProtNLM"/>
    </source>
</evidence>
<name>A0AAU9CFF2_9BACT</name>
<dbReference type="AlphaFoldDB" id="A0AAU9CFF2"/>
<evidence type="ECO:0000313" key="2">
    <source>
        <dbReference type="EMBL" id="BDD08015.1"/>
    </source>
</evidence>
<dbReference type="PROSITE" id="PS51257">
    <property type="entry name" value="PROKAR_LIPOPROTEIN"/>
    <property type="match status" value="1"/>
</dbReference>
<accession>A0AAU9CFF2</accession>
<feature type="region of interest" description="Disordered" evidence="1">
    <location>
        <begin position="33"/>
        <end position="53"/>
    </location>
</feature>
<organism evidence="2 3">
    <name type="scientific">Fulvitalea axinellae</name>
    <dbReference type="NCBI Taxonomy" id="1182444"/>
    <lineage>
        <taxon>Bacteria</taxon>
        <taxon>Pseudomonadati</taxon>
        <taxon>Bacteroidota</taxon>
        <taxon>Cytophagia</taxon>
        <taxon>Cytophagales</taxon>
        <taxon>Persicobacteraceae</taxon>
        <taxon>Fulvitalea</taxon>
    </lineage>
</organism>
<sequence length="481" mass="54921">MEAKTFRYLWIFVFFFACDNKIDDTSPPQIERIEQQGSDSEQASPEELLPQGPMPSVNAIPVSHYPIDLKKPPRRVKFRNGDEFDVFRYWWDGATSINLPSDIADDIDKEDGWEVLFNTIREYDHTTGTGITQEPLVILYNRYRGILRCFYFYIDEANIGNDLVAVMSLGPEAPSWFNQPHKGQSSPINESPRRKQIYSFPWPTNIKTHVGLTKHTWYAFEFDVSCYDSKTVDNFTFAIQPIQRVNRQIAGRIKQNASYTDGAKKFGVALPSKRSLGVFNLPVKPMVYGEEQIVPKASLLRTAETFSGRSFVEKYCYTQKYELSSDIAINYNPDVLEQADVSAVFELVYVHQNKDFDIEASGDKGMDEYNNILSLLGYLVGVDVSSIKLSEGSEVWGIKSFQLIADTDFQGLYGIEEKSWKGQREFMLLKPSNAVFAKVRVKISPKNGRAPIFLQRIFPVQIEENNTRNPVPYGWGKQGSK</sequence>
<dbReference type="RefSeq" id="WP_338393305.1">
    <property type="nucleotide sequence ID" value="NZ_AP025314.1"/>
</dbReference>
<dbReference type="KEGG" id="fax:FUAX_04470"/>
<proteinExistence type="predicted"/>
<protein>
    <recommendedName>
        <fullName evidence="4">Lipoprotein</fullName>
    </recommendedName>
</protein>
<evidence type="ECO:0000313" key="3">
    <source>
        <dbReference type="Proteomes" id="UP001348817"/>
    </source>
</evidence>
<gene>
    <name evidence="2" type="ORF">FUAX_04470</name>
</gene>
<keyword evidence="3" id="KW-1185">Reference proteome</keyword>
<dbReference type="EMBL" id="AP025314">
    <property type="protein sequence ID" value="BDD08015.1"/>
    <property type="molecule type" value="Genomic_DNA"/>
</dbReference>